<gene>
    <name evidence="9" type="ORF">FHR70_001007</name>
</gene>
<comment type="subcellular location">
    <subcellularLocation>
        <location evidence="1">Cell envelope</location>
    </subcellularLocation>
</comment>
<accession>A0A7W4VIV5</accession>
<dbReference type="GO" id="GO:0020037">
    <property type="term" value="F:heme binding"/>
    <property type="evidence" value="ECO:0007669"/>
    <property type="project" value="InterPro"/>
</dbReference>
<dbReference type="SUPFAM" id="SSF49503">
    <property type="entry name" value="Cupredoxins"/>
    <property type="match status" value="1"/>
</dbReference>
<dbReference type="InterPro" id="IPR051395">
    <property type="entry name" value="Cytochrome_c_Peroxidase/MauG"/>
</dbReference>
<dbReference type="PANTHER" id="PTHR30600">
    <property type="entry name" value="CYTOCHROME C PEROXIDASE-RELATED"/>
    <property type="match status" value="1"/>
</dbReference>
<dbReference type="PROSITE" id="PS51007">
    <property type="entry name" value="CYTC"/>
    <property type="match status" value="2"/>
</dbReference>
<feature type="chain" id="PRO_5030759357" evidence="7">
    <location>
        <begin position="26"/>
        <end position="447"/>
    </location>
</feature>
<dbReference type="Proteomes" id="UP000532010">
    <property type="component" value="Unassembled WGS sequence"/>
</dbReference>
<dbReference type="GO" id="GO:0030313">
    <property type="term" value="C:cell envelope"/>
    <property type="evidence" value="ECO:0007669"/>
    <property type="project" value="UniProtKB-SubCell"/>
</dbReference>
<evidence type="ECO:0000256" key="1">
    <source>
        <dbReference type="ARBA" id="ARBA00004196"/>
    </source>
</evidence>
<dbReference type="InterPro" id="IPR008972">
    <property type="entry name" value="Cupredoxin"/>
</dbReference>
<evidence type="ECO:0000256" key="4">
    <source>
        <dbReference type="ARBA" id="ARBA00023002"/>
    </source>
</evidence>
<sequence>MTREGLAKAGRVLAGLVLASLVGGAADKPAPLDAEHWRKVFARPDHTPTPPNNPATTEKVALGAKLFDDTRLSGDGMTACSTCHQADLSFSDGVDRHVGHDGQPLDRRTPPLWNLAWGLSFFWDGRASSLETQAMVPIENVREMAGDLQTSLRELSSDPQMRRAFAAAFPDDPAVSRDNLAKALAAFQRTLVSPETRFDQWVKGDDKALEPDELAGFSLFVGKGGCVACHQGWRFTDEAFHDIGLPSPDKGRGPVLGVSAANHAFKTPSLRERVWSAPYMHDGSLATFEDVVDHYADRIVKRPTLSADLPQRIELSATERGQLVAFLNTLSSNDPPRPASLPAKAMVAGVGAEAVAASTISQKDRRFSPGAVVLKTGEALRILNDDTRVHNVRVDGPGTSFNSDAQNPGDTVTIGFDQPGHYDVICGIHPQMRLSVDVAQVSSSGKK</sequence>
<evidence type="ECO:0000259" key="8">
    <source>
        <dbReference type="PROSITE" id="PS51007"/>
    </source>
</evidence>
<dbReference type="InterPro" id="IPR028096">
    <property type="entry name" value="EfeO_Cupredoxin"/>
</dbReference>
<keyword evidence="3 6" id="KW-0479">Metal-binding</keyword>
<dbReference type="EMBL" id="JACHWB010000001">
    <property type="protein sequence ID" value="MBB3017967.1"/>
    <property type="molecule type" value="Genomic_DNA"/>
</dbReference>
<evidence type="ECO:0000256" key="6">
    <source>
        <dbReference type="PROSITE-ProRule" id="PRU00433"/>
    </source>
</evidence>
<evidence type="ECO:0000256" key="2">
    <source>
        <dbReference type="ARBA" id="ARBA00022617"/>
    </source>
</evidence>
<evidence type="ECO:0000313" key="10">
    <source>
        <dbReference type="Proteomes" id="UP000532010"/>
    </source>
</evidence>
<dbReference type="AlphaFoldDB" id="A0A7W4VIV5"/>
<dbReference type="Pfam" id="PF13473">
    <property type="entry name" value="Cupredoxin_1"/>
    <property type="match status" value="1"/>
</dbReference>
<dbReference type="GO" id="GO:0004130">
    <property type="term" value="F:cytochrome-c peroxidase activity"/>
    <property type="evidence" value="ECO:0007669"/>
    <property type="project" value="UniProtKB-EC"/>
</dbReference>
<feature type="domain" description="Cytochrome c" evidence="8">
    <location>
        <begin position="211"/>
        <end position="331"/>
    </location>
</feature>
<dbReference type="InterPro" id="IPR036909">
    <property type="entry name" value="Cyt_c-like_dom_sf"/>
</dbReference>
<evidence type="ECO:0000313" key="9">
    <source>
        <dbReference type="EMBL" id="MBB3017967.1"/>
    </source>
</evidence>
<keyword evidence="7" id="KW-0732">Signal</keyword>
<keyword evidence="5 6" id="KW-0408">Iron</keyword>
<dbReference type="Pfam" id="PF03150">
    <property type="entry name" value="CCP_MauG"/>
    <property type="match status" value="1"/>
</dbReference>
<dbReference type="GO" id="GO:0046872">
    <property type="term" value="F:metal ion binding"/>
    <property type="evidence" value="ECO:0007669"/>
    <property type="project" value="UniProtKB-KW"/>
</dbReference>
<evidence type="ECO:0000256" key="5">
    <source>
        <dbReference type="ARBA" id="ARBA00023004"/>
    </source>
</evidence>
<organism evidence="9 10">
    <name type="scientific">Microvirga lupini</name>
    <dbReference type="NCBI Taxonomy" id="420324"/>
    <lineage>
        <taxon>Bacteria</taxon>
        <taxon>Pseudomonadati</taxon>
        <taxon>Pseudomonadota</taxon>
        <taxon>Alphaproteobacteria</taxon>
        <taxon>Hyphomicrobiales</taxon>
        <taxon>Methylobacteriaceae</taxon>
        <taxon>Microvirga</taxon>
    </lineage>
</organism>
<proteinExistence type="predicted"/>
<keyword evidence="10" id="KW-1185">Reference proteome</keyword>
<keyword evidence="2 6" id="KW-0349">Heme</keyword>
<evidence type="ECO:0000256" key="7">
    <source>
        <dbReference type="SAM" id="SignalP"/>
    </source>
</evidence>
<dbReference type="EC" id="1.11.1.5" evidence="9"/>
<dbReference type="Gene3D" id="1.10.760.10">
    <property type="entry name" value="Cytochrome c-like domain"/>
    <property type="match status" value="2"/>
</dbReference>
<dbReference type="SUPFAM" id="SSF46626">
    <property type="entry name" value="Cytochrome c"/>
    <property type="match status" value="2"/>
</dbReference>
<dbReference type="InterPro" id="IPR009056">
    <property type="entry name" value="Cyt_c-like_dom"/>
</dbReference>
<dbReference type="RefSeq" id="WP_183447679.1">
    <property type="nucleotide sequence ID" value="NZ_JACHWB010000001.1"/>
</dbReference>
<feature type="signal peptide" evidence="7">
    <location>
        <begin position="1"/>
        <end position="25"/>
    </location>
</feature>
<comment type="caution">
    <text evidence="9">The sequence shown here is derived from an EMBL/GenBank/DDBJ whole genome shotgun (WGS) entry which is preliminary data.</text>
</comment>
<dbReference type="GO" id="GO:0009055">
    <property type="term" value="F:electron transfer activity"/>
    <property type="evidence" value="ECO:0007669"/>
    <property type="project" value="InterPro"/>
</dbReference>
<keyword evidence="9" id="KW-0575">Peroxidase</keyword>
<protein>
    <submittedName>
        <fullName evidence="9">Cytochrome c peroxidase</fullName>
        <ecNumber evidence="9">1.11.1.5</ecNumber>
    </submittedName>
</protein>
<keyword evidence="4 9" id="KW-0560">Oxidoreductase</keyword>
<dbReference type="Gene3D" id="2.60.40.420">
    <property type="entry name" value="Cupredoxins - blue copper proteins"/>
    <property type="match status" value="1"/>
</dbReference>
<name>A0A7W4VIV5_9HYPH</name>
<evidence type="ECO:0000256" key="3">
    <source>
        <dbReference type="ARBA" id="ARBA00022723"/>
    </source>
</evidence>
<feature type="domain" description="Cytochrome c" evidence="8">
    <location>
        <begin position="58"/>
        <end position="185"/>
    </location>
</feature>
<dbReference type="InterPro" id="IPR004852">
    <property type="entry name" value="Di-haem_cyt_c_peroxidsae"/>
</dbReference>
<reference evidence="9 10" key="1">
    <citation type="submission" date="2020-08" db="EMBL/GenBank/DDBJ databases">
        <title>The Agave Microbiome: Exploring the role of microbial communities in plant adaptations to desert environments.</title>
        <authorList>
            <person name="Partida-Martinez L.P."/>
        </authorList>
    </citation>
    <scope>NUCLEOTIDE SEQUENCE [LARGE SCALE GENOMIC DNA]</scope>
    <source>
        <strain evidence="9 10">AT3.9</strain>
    </source>
</reference>